<dbReference type="InterPro" id="IPR021139">
    <property type="entry name" value="NYN"/>
</dbReference>
<feature type="domain" description="NYN" evidence="1">
    <location>
        <begin position="13"/>
        <end position="164"/>
    </location>
</feature>
<evidence type="ECO:0000259" key="1">
    <source>
        <dbReference type="Pfam" id="PF01936"/>
    </source>
</evidence>
<dbReference type="GO" id="GO:0004540">
    <property type="term" value="F:RNA nuclease activity"/>
    <property type="evidence" value="ECO:0007669"/>
    <property type="project" value="InterPro"/>
</dbReference>
<name>A0A0H3A797_NITV4</name>
<dbReference type="SMR" id="A0A0H3A797"/>
<dbReference type="Proteomes" id="UP000009173">
    <property type="component" value="Chromosome"/>
</dbReference>
<protein>
    <recommendedName>
        <fullName evidence="1">NYN domain-containing protein</fullName>
    </recommendedName>
</protein>
<accession>A0A0H3A797</accession>
<dbReference type="AlphaFoldDB" id="A0A0H3A797"/>
<dbReference type="HOGENOM" id="CLU_041389_0_0_7"/>
<dbReference type="Pfam" id="PF01936">
    <property type="entry name" value="NYN"/>
    <property type="match status" value="1"/>
</dbReference>
<dbReference type="RefSeq" id="WP_010939271.1">
    <property type="nucleotide sequence ID" value="NC_008751.1"/>
</dbReference>
<evidence type="ECO:0000313" key="3">
    <source>
        <dbReference type="Proteomes" id="UP000009173"/>
    </source>
</evidence>
<dbReference type="PANTHER" id="PTHR35811">
    <property type="entry name" value="SLR1870 PROTEIN"/>
    <property type="match status" value="1"/>
</dbReference>
<organism evidence="2 3">
    <name type="scientific">Nitratidesulfovibrio vulgaris (strain DP4)</name>
    <name type="common">Desulfovibrio vulgaris</name>
    <dbReference type="NCBI Taxonomy" id="391774"/>
    <lineage>
        <taxon>Bacteria</taxon>
        <taxon>Pseudomonadati</taxon>
        <taxon>Thermodesulfobacteriota</taxon>
        <taxon>Desulfovibrionia</taxon>
        <taxon>Desulfovibrionales</taxon>
        <taxon>Desulfovibrionaceae</taxon>
        <taxon>Nitratidesulfovibrio</taxon>
    </lineage>
</organism>
<dbReference type="EMBL" id="CP000527">
    <property type="protein sequence ID" value="ABM28207.1"/>
    <property type="molecule type" value="Genomic_DNA"/>
</dbReference>
<gene>
    <name evidence="2" type="ordered locus">Dvul_1187</name>
</gene>
<dbReference type="KEGG" id="dvl:Dvul_1187"/>
<reference evidence="3" key="1">
    <citation type="journal article" date="2009" name="Environ. Microbiol.">
        <title>Contribution of mobile genetic elements to Desulfovibrio vulgaris genome plasticity.</title>
        <authorList>
            <person name="Walker C.B."/>
            <person name="Stolyar S."/>
            <person name="Chivian D."/>
            <person name="Pinel N."/>
            <person name="Gabster J.A."/>
            <person name="Dehal P.S."/>
            <person name="He Z."/>
            <person name="Yang Z.K."/>
            <person name="Yen H.C."/>
            <person name="Zhou J."/>
            <person name="Wall J.D."/>
            <person name="Hazen T.C."/>
            <person name="Arkin A.P."/>
            <person name="Stahl D.A."/>
        </authorList>
    </citation>
    <scope>NUCLEOTIDE SEQUENCE [LARGE SCALE GENOMIC DNA]</scope>
    <source>
        <strain evidence="3">DP4</strain>
    </source>
</reference>
<dbReference type="PANTHER" id="PTHR35811:SF1">
    <property type="entry name" value="HTH OST-TYPE DOMAIN-CONTAINING PROTEIN"/>
    <property type="match status" value="1"/>
</dbReference>
<evidence type="ECO:0000313" key="2">
    <source>
        <dbReference type="EMBL" id="ABM28207.1"/>
    </source>
</evidence>
<sequence length="418" mass="47909">MGKFTGYEEVYSALYVDFDNIYTRLREMDPETARLFGRNPQRWLKWLEGHALKMLYGDGVRRRILKRICYLNPEWYQEYRPYFIRAAFQVVDCPPLTQQGKTSADIHLVMDCMDALSHTTRFDEFIILSGDADFTPLLIRIQEHARRSLVLSVGYTSPAYAAAASWRIREDWFVAQAVEEDPQEFGGPAATAGPIVDLDISTRAVDLIRRTVAESPQPVPIAAVGQLLQRELDASTEWFGYGRLRDFIDHLEIAPIEFSAVPPGYLFEAGRHQPPEERSTHEDFRSRYPELFEFAQGVHRLTDMPLLRPEHYRTLLGFIVEEVNTNGFSMTQTSRNVRDKCVEAGLPVARAHVNFVLVGIGRGGYLLNEVQSVNLREVAKSFLRNAYDLCRMSQMALGHEEQKMLLEWIMPRDIPAGE</sequence>
<dbReference type="Gene3D" id="3.40.50.1010">
    <property type="entry name" value="5'-nuclease"/>
    <property type="match status" value="1"/>
</dbReference>
<proteinExistence type="predicted"/>